<dbReference type="GO" id="GO:0005509">
    <property type="term" value="F:calcium ion binding"/>
    <property type="evidence" value="ECO:0007669"/>
    <property type="project" value="InterPro"/>
</dbReference>
<dbReference type="EC" id="3.2.1.1" evidence="4"/>
<evidence type="ECO:0000256" key="3">
    <source>
        <dbReference type="ARBA" id="ARBA00008061"/>
    </source>
</evidence>
<gene>
    <name evidence="10" type="primary">AMY3_4</name>
    <name evidence="10" type="ORF">CK203_098068</name>
</gene>
<organism evidence="10 11">
    <name type="scientific">Vitis vinifera</name>
    <name type="common">Grape</name>
    <dbReference type="NCBI Taxonomy" id="29760"/>
    <lineage>
        <taxon>Eukaryota</taxon>
        <taxon>Viridiplantae</taxon>
        <taxon>Streptophyta</taxon>
        <taxon>Embryophyta</taxon>
        <taxon>Tracheophyta</taxon>
        <taxon>Spermatophyta</taxon>
        <taxon>Magnoliopsida</taxon>
        <taxon>eudicotyledons</taxon>
        <taxon>Gunneridae</taxon>
        <taxon>Pentapetalae</taxon>
        <taxon>rosids</taxon>
        <taxon>Vitales</taxon>
        <taxon>Vitaceae</taxon>
        <taxon>Viteae</taxon>
        <taxon>Vitis</taxon>
    </lineage>
</organism>
<keyword evidence="5" id="KW-0378">Hydrolase</keyword>
<dbReference type="Pfam" id="PF07821">
    <property type="entry name" value="Alpha-amyl_C2"/>
    <property type="match status" value="1"/>
</dbReference>
<dbReference type="AlphaFoldDB" id="A0A438CS29"/>
<evidence type="ECO:0000313" key="10">
    <source>
        <dbReference type="EMBL" id="RVW25973.1"/>
    </source>
</evidence>
<dbReference type="Proteomes" id="UP000288805">
    <property type="component" value="Unassembled WGS sequence"/>
</dbReference>
<keyword evidence="7" id="KW-0326">Glycosidase</keyword>
<dbReference type="EMBL" id="QGNW01002049">
    <property type="protein sequence ID" value="RVW25973.1"/>
    <property type="molecule type" value="Genomic_DNA"/>
</dbReference>
<comment type="similarity">
    <text evidence="3">Belongs to the glycosyl hydrolase 13 family.</text>
</comment>
<dbReference type="SMART" id="SM00810">
    <property type="entry name" value="Alpha-amyl_C2"/>
    <property type="match status" value="1"/>
</dbReference>
<dbReference type="InterPro" id="IPR017853">
    <property type="entry name" value="GH"/>
</dbReference>
<dbReference type="Gene3D" id="3.20.20.80">
    <property type="entry name" value="Glycosidases"/>
    <property type="match status" value="1"/>
</dbReference>
<dbReference type="SUPFAM" id="SSF51011">
    <property type="entry name" value="Glycosyl hydrolase domain"/>
    <property type="match status" value="1"/>
</dbReference>
<comment type="caution">
    <text evidence="10">The sequence shown here is derived from an EMBL/GenBank/DDBJ whole genome shotgun (WGS) entry which is preliminary data.</text>
</comment>
<evidence type="ECO:0000256" key="4">
    <source>
        <dbReference type="ARBA" id="ARBA00012595"/>
    </source>
</evidence>
<dbReference type="GO" id="GO:0004556">
    <property type="term" value="F:alpha-amylase activity"/>
    <property type="evidence" value="ECO:0007669"/>
    <property type="project" value="UniProtKB-EC"/>
</dbReference>
<dbReference type="Gene3D" id="2.60.40.1180">
    <property type="entry name" value="Golgi alpha-mannosidase II"/>
    <property type="match status" value="1"/>
</dbReference>
<dbReference type="GO" id="GO:0005975">
    <property type="term" value="P:carbohydrate metabolic process"/>
    <property type="evidence" value="ECO:0007669"/>
    <property type="project" value="InterPro"/>
</dbReference>
<evidence type="ECO:0000259" key="9">
    <source>
        <dbReference type="SMART" id="SM00810"/>
    </source>
</evidence>
<keyword evidence="6" id="KW-0119">Carbohydrate metabolism</keyword>
<proteinExistence type="inferred from homology"/>
<evidence type="ECO:0000256" key="1">
    <source>
        <dbReference type="ARBA" id="ARBA00000548"/>
    </source>
</evidence>
<evidence type="ECO:0000256" key="8">
    <source>
        <dbReference type="ARBA" id="ARBA00030238"/>
    </source>
</evidence>
<name>A0A438CS29_VITVI</name>
<evidence type="ECO:0000256" key="6">
    <source>
        <dbReference type="ARBA" id="ARBA00023277"/>
    </source>
</evidence>
<sequence length="302" mass="33695">MDHNQDAHRQRIIDWINATNGAAGAFDVTTKGILHSALGRCEYWRLSDQKRKPPGVVGWWPSRAVTFIENHDTGSTQIVPQCSPKKSPLLLQYSFMVTGEISWWKGNARICIHPDSSWDGQQFSLIISSLTTDLKLHHSSLSEIGMRSIVGVQRRQIAMSALALSMPYINLGCHVGALFLGVHHDIASLSYVPTKWIQITMAERDVYAAIIDEKVAMKIGPGYYEPPKGQQRWTLALEGDTDRPGQGRAMQLMEMVMLLRTSSRSFLSETSFSISTWGLDVSPHQFPKTFLEDGNVALGLGR</sequence>
<evidence type="ECO:0000256" key="5">
    <source>
        <dbReference type="ARBA" id="ARBA00022801"/>
    </source>
</evidence>
<dbReference type="InterPro" id="IPR012850">
    <property type="entry name" value="A-amylase_bs_C"/>
</dbReference>
<comment type="catalytic activity">
    <reaction evidence="1">
        <text>Endohydrolysis of (1-&gt;4)-alpha-D-glucosidic linkages in polysaccharides containing three or more (1-&gt;4)-alpha-linked D-glucose units.</text>
        <dbReference type="EC" id="3.2.1.1"/>
    </reaction>
</comment>
<comment type="cofactor">
    <cofactor evidence="2">
        <name>Ca(2+)</name>
        <dbReference type="ChEBI" id="CHEBI:29108"/>
    </cofactor>
</comment>
<feature type="domain" description="Alpha-amylase C-terminal beta-sheet" evidence="9">
    <location>
        <begin position="182"/>
        <end position="243"/>
    </location>
</feature>
<reference evidence="10 11" key="1">
    <citation type="journal article" date="2018" name="PLoS Genet.">
        <title>Population sequencing reveals clonal diversity and ancestral inbreeding in the grapevine cultivar Chardonnay.</title>
        <authorList>
            <person name="Roach M.J."/>
            <person name="Johnson D.L."/>
            <person name="Bohlmann J."/>
            <person name="van Vuuren H.J."/>
            <person name="Jones S.J."/>
            <person name="Pretorius I.S."/>
            <person name="Schmidt S.A."/>
            <person name="Borneman A.R."/>
        </authorList>
    </citation>
    <scope>NUCLEOTIDE SEQUENCE [LARGE SCALE GENOMIC DNA]</scope>
    <source>
        <strain evidence="11">cv. Chardonnay</strain>
        <tissue evidence="10">Leaf</tissue>
    </source>
</reference>
<protein>
    <recommendedName>
        <fullName evidence="4">alpha-amylase</fullName>
        <ecNumber evidence="4">3.2.1.1</ecNumber>
    </recommendedName>
    <alternativeName>
        <fullName evidence="8">1,4-alpha-D-glucan glucanohydrolase</fullName>
    </alternativeName>
</protein>
<dbReference type="InterPro" id="IPR013780">
    <property type="entry name" value="Glyco_hydro_b"/>
</dbReference>
<evidence type="ECO:0000256" key="2">
    <source>
        <dbReference type="ARBA" id="ARBA00001913"/>
    </source>
</evidence>
<evidence type="ECO:0000313" key="11">
    <source>
        <dbReference type="Proteomes" id="UP000288805"/>
    </source>
</evidence>
<evidence type="ECO:0000256" key="7">
    <source>
        <dbReference type="ARBA" id="ARBA00023295"/>
    </source>
</evidence>
<dbReference type="SUPFAM" id="SSF51445">
    <property type="entry name" value="(Trans)glycosidases"/>
    <property type="match status" value="1"/>
</dbReference>
<accession>A0A438CS29</accession>
<dbReference type="PANTHER" id="PTHR43447">
    <property type="entry name" value="ALPHA-AMYLASE"/>
    <property type="match status" value="1"/>
</dbReference>